<accession>A0A256FHS4</accession>
<organism evidence="1 2">
    <name type="scientific">Brucella rhizosphaerae</name>
    <dbReference type="NCBI Taxonomy" id="571254"/>
    <lineage>
        <taxon>Bacteria</taxon>
        <taxon>Pseudomonadati</taxon>
        <taxon>Pseudomonadota</taxon>
        <taxon>Alphaproteobacteria</taxon>
        <taxon>Hyphomicrobiales</taxon>
        <taxon>Brucellaceae</taxon>
        <taxon>Brucella/Ochrobactrum group</taxon>
        <taxon>Brucella</taxon>
    </lineage>
</organism>
<keyword evidence="2" id="KW-1185">Reference proteome</keyword>
<protein>
    <submittedName>
        <fullName evidence="1">Uncharacterized protein</fullName>
    </submittedName>
</protein>
<dbReference type="Proteomes" id="UP000216345">
    <property type="component" value="Unassembled WGS sequence"/>
</dbReference>
<dbReference type="EMBL" id="NNRK01000026">
    <property type="protein sequence ID" value="OYR14415.1"/>
    <property type="molecule type" value="Genomic_DNA"/>
</dbReference>
<evidence type="ECO:0000313" key="1">
    <source>
        <dbReference type="EMBL" id="OYR14415.1"/>
    </source>
</evidence>
<evidence type="ECO:0000313" key="2">
    <source>
        <dbReference type="Proteomes" id="UP000216345"/>
    </source>
</evidence>
<sequence>MIEPDVNELGSEMPVILTRRLLIGGHKTGIHPAPKQHHIFSEYMSQPTLA</sequence>
<dbReference type="AlphaFoldDB" id="A0A256FHS4"/>
<reference evidence="1 2" key="1">
    <citation type="submission" date="2017-07" db="EMBL/GenBank/DDBJ databases">
        <title>Phylogenetic study on the rhizospheric bacterium Ochrobactrum sp. A44.</title>
        <authorList>
            <person name="Krzyzanowska D.M."/>
            <person name="Ossowicki A."/>
            <person name="Rajewska M."/>
            <person name="Maciag T."/>
            <person name="Kaczynski Z."/>
            <person name="Czerwicka M."/>
            <person name="Jafra S."/>
        </authorList>
    </citation>
    <scope>NUCLEOTIDE SEQUENCE [LARGE SCALE GENOMIC DNA]</scope>
    <source>
        <strain evidence="1 2">PR17</strain>
    </source>
</reference>
<proteinExistence type="predicted"/>
<comment type="caution">
    <text evidence="1">The sequence shown here is derived from an EMBL/GenBank/DDBJ whole genome shotgun (WGS) entry which is preliminary data.</text>
</comment>
<name>A0A256FHS4_9HYPH</name>
<gene>
    <name evidence="1" type="ORF">CEV32_0418</name>
</gene>